<protein>
    <submittedName>
        <fullName evidence="2">Uncharacterized protein</fullName>
    </submittedName>
</protein>
<feature type="compositionally biased region" description="Basic and acidic residues" evidence="1">
    <location>
        <begin position="199"/>
        <end position="210"/>
    </location>
</feature>
<accession>A0AB34K3D8</accession>
<proteinExistence type="predicted"/>
<dbReference type="EMBL" id="JBGBPQ010000003">
    <property type="protein sequence ID" value="KAL1526884.1"/>
    <property type="molecule type" value="Genomic_DNA"/>
</dbReference>
<reference evidence="2 3" key="1">
    <citation type="journal article" date="2024" name="Science">
        <title>Giant polyketide synthase enzymes in the biosynthesis of giant marine polyether toxins.</title>
        <authorList>
            <person name="Fallon T.R."/>
            <person name="Shende V.V."/>
            <person name="Wierzbicki I.H."/>
            <person name="Pendleton A.L."/>
            <person name="Watervoot N.F."/>
            <person name="Auber R.P."/>
            <person name="Gonzalez D.J."/>
            <person name="Wisecaver J.H."/>
            <person name="Moore B.S."/>
        </authorList>
    </citation>
    <scope>NUCLEOTIDE SEQUENCE [LARGE SCALE GENOMIC DNA]</scope>
    <source>
        <strain evidence="2 3">12B1</strain>
    </source>
</reference>
<name>A0AB34K3D8_PRYPA</name>
<evidence type="ECO:0000313" key="2">
    <source>
        <dbReference type="EMBL" id="KAL1526884.1"/>
    </source>
</evidence>
<dbReference type="Proteomes" id="UP001515480">
    <property type="component" value="Unassembled WGS sequence"/>
</dbReference>
<comment type="caution">
    <text evidence="2">The sequence shown here is derived from an EMBL/GenBank/DDBJ whole genome shotgun (WGS) entry which is preliminary data.</text>
</comment>
<feature type="region of interest" description="Disordered" evidence="1">
    <location>
        <begin position="22"/>
        <end position="41"/>
    </location>
</feature>
<feature type="region of interest" description="Disordered" evidence="1">
    <location>
        <begin position="188"/>
        <end position="210"/>
    </location>
</feature>
<sequence>MKCAEGEAPADRSARVRALLQRTRAAAGGAQPARAAATRSDTTGACARWDALQAEVDLLDAQLELERASLLSSGVEEAHHLSSGVEEAPRPLERASVLSASEGEAHALLSSAEREAHLCPSSGVREAEGRGACDARLERLAAELRAERQARLALEERVAGWMREEARARRRVEEQLLLLVRQAARAHAAEARGGAPRSRSRESALDELAR</sequence>
<dbReference type="AlphaFoldDB" id="A0AB34K3D8"/>
<feature type="compositionally biased region" description="Low complexity" evidence="1">
    <location>
        <begin position="22"/>
        <end position="39"/>
    </location>
</feature>
<evidence type="ECO:0000313" key="3">
    <source>
        <dbReference type="Proteomes" id="UP001515480"/>
    </source>
</evidence>
<gene>
    <name evidence="2" type="ORF">AB1Y20_015575</name>
</gene>
<keyword evidence="3" id="KW-1185">Reference proteome</keyword>
<evidence type="ECO:0000256" key="1">
    <source>
        <dbReference type="SAM" id="MobiDB-lite"/>
    </source>
</evidence>
<organism evidence="2 3">
    <name type="scientific">Prymnesium parvum</name>
    <name type="common">Toxic golden alga</name>
    <dbReference type="NCBI Taxonomy" id="97485"/>
    <lineage>
        <taxon>Eukaryota</taxon>
        <taxon>Haptista</taxon>
        <taxon>Haptophyta</taxon>
        <taxon>Prymnesiophyceae</taxon>
        <taxon>Prymnesiales</taxon>
        <taxon>Prymnesiaceae</taxon>
        <taxon>Prymnesium</taxon>
    </lineage>
</organism>